<dbReference type="GO" id="GO:0070181">
    <property type="term" value="F:small ribosomal subunit rRNA binding"/>
    <property type="evidence" value="ECO:0007669"/>
    <property type="project" value="TreeGrafter"/>
</dbReference>
<dbReference type="AlphaFoldDB" id="A0A7J7M3I0"/>
<dbReference type="GO" id="GO:0006412">
    <property type="term" value="P:translation"/>
    <property type="evidence" value="ECO:0007669"/>
    <property type="project" value="InterPro"/>
</dbReference>
<dbReference type="GO" id="GO:0003735">
    <property type="term" value="F:structural constituent of ribosome"/>
    <property type="evidence" value="ECO:0007669"/>
    <property type="project" value="InterPro"/>
</dbReference>
<gene>
    <name evidence="2" type="ORF">GIB67_016928</name>
</gene>
<accession>A0A7J7M3I0</accession>
<dbReference type="InterPro" id="IPR035980">
    <property type="entry name" value="Ribosomal_bS6_sf"/>
</dbReference>
<evidence type="ECO:0000313" key="3">
    <source>
        <dbReference type="Proteomes" id="UP000541444"/>
    </source>
</evidence>
<comment type="similarity">
    <text evidence="1">Belongs to the bacterial ribosomal protein bS6 family.</text>
</comment>
<comment type="caution">
    <text evidence="2">The sequence shown here is derived from an EMBL/GenBank/DDBJ whole genome shotgun (WGS) entry which is preliminary data.</text>
</comment>
<dbReference type="OrthoDB" id="10259681at2759"/>
<dbReference type="PANTHER" id="PTHR21011">
    <property type="entry name" value="MITOCHONDRIAL 28S RIBOSOMAL PROTEIN S6"/>
    <property type="match status" value="1"/>
</dbReference>
<dbReference type="GO" id="GO:0005737">
    <property type="term" value="C:cytoplasm"/>
    <property type="evidence" value="ECO:0007669"/>
    <property type="project" value="UniProtKB-ARBA"/>
</dbReference>
<dbReference type="GO" id="GO:0005840">
    <property type="term" value="C:ribosome"/>
    <property type="evidence" value="ECO:0007669"/>
    <property type="project" value="InterPro"/>
</dbReference>
<sequence length="202" mass="23006">MPLYDCMLLLKPHIKKEQLIELVTKVGRRATEKNGVLTDIKSFGTVQLGYGIKKLDGKYFQCFIPCIEVCILPKIIIKQLKLIQRHFPLPLLNFLYFSCAESPDCMLLKPLIKKEQLMELVTRVGRRATENKGVLTDIKLFGTVQLGYGIKKLDGKYFQVFSTHNDRIFMYGSGSRDSCVKYLCISVFGGVCEAVCSLFFSR</sequence>
<evidence type="ECO:0000256" key="1">
    <source>
        <dbReference type="ARBA" id="ARBA00009512"/>
    </source>
</evidence>
<dbReference type="InterPro" id="IPR014717">
    <property type="entry name" value="Transl_elong_EF1B/ribsomal_bS6"/>
</dbReference>
<dbReference type="InterPro" id="IPR000529">
    <property type="entry name" value="Ribosomal_bS6"/>
</dbReference>
<evidence type="ECO:0000313" key="2">
    <source>
        <dbReference type="EMBL" id="KAF6149390.1"/>
    </source>
</evidence>
<dbReference type="SUPFAM" id="SSF54995">
    <property type="entry name" value="Ribosomal protein S6"/>
    <property type="match status" value="2"/>
</dbReference>
<dbReference type="Pfam" id="PF01250">
    <property type="entry name" value="Ribosomal_S6"/>
    <property type="match status" value="1"/>
</dbReference>
<proteinExistence type="inferred from homology"/>
<name>A0A7J7M3I0_9MAGN</name>
<dbReference type="EMBL" id="JACGCM010001796">
    <property type="protein sequence ID" value="KAF6149390.1"/>
    <property type="molecule type" value="Genomic_DNA"/>
</dbReference>
<dbReference type="Proteomes" id="UP000541444">
    <property type="component" value="Unassembled WGS sequence"/>
</dbReference>
<reference evidence="2 3" key="1">
    <citation type="journal article" date="2020" name="IScience">
        <title>Genome Sequencing of the Endangered Kingdonia uniflora (Circaeasteraceae, Ranunculales) Reveals Potential Mechanisms of Evolutionary Specialization.</title>
        <authorList>
            <person name="Sun Y."/>
            <person name="Deng T."/>
            <person name="Zhang A."/>
            <person name="Moore M.J."/>
            <person name="Landis J.B."/>
            <person name="Lin N."/>
            <person name="Zhang H."/>
            <person name="Zhang X."/>
            <person name="Huang J."/>
            <person name="Zhang X."/>
            <person name="Sun H."/>
            <person name="Wang H."/>
        </authorList>
    </citation>
    <scope>NUCLEOTIDE SEQUENCE [LARGE SCALE GENOMIC DNA]</scope>
    <source>
        <strain evidence="2">TB1705</strain>
        <tissue evidence="2">Leaf</tissue>
    </source>
</reference>
<protein>
    <recommendedName>
        <fullName evidence="4">Ribosomal protein S6</fullName>
    </recommendedName>
</protein>
<keyword evidence="3" id="KW-1185">Reference proteome</keyword>
<organism evidence="2 3">
    <name type="scientific">Kingdonia uniflora</name>
    <dbReference type="NCBI Taxonomy" id="39325"/>
    <lineage>
        <taxon>Eukaryota</taxon>
        <taxon>Viridiplantae</taxon>
        <taxon>Streptophyta</taxon>
        <taxon>Embryophyta</taxon>
        <taxon>Tracheophyta</taxon>
        <taxon>Spermatophyta</taxon>
        <taxon>Magnoliopsida</taxon>
        <taxon>Ranunculales</taxon>
        <taxon>Circaeasteraceae</taxon>
        <taxon>Kingdonia</taxon>
    </lineage>
</organism>
<dbReference type="PANTHER" id="PTHR21011:SF1">
    <property type="entry name" value="SMALL RIBOSOMAL SUBUNIT PROTEIN BS6M"/>
    <property type="match status" value="1"/>
</dbReference>
<dbReference type="Gene3D" id="3.30.70.60">
    <property type="match status" value="2"/>
</dbReference>
<evidence type="ECO:0008006" key="4">
    <source>
        <dbReference type="Google" id="ProtNLM"/>
    </source>
</evidence>